<protein>
    <recommendedName>
        <fullName evidence="1">EB domain-containing protein</fullName>
    </recommendedName>
</protein>
<dbReference type="Proteomes" id="UP000499080">
    <property type="component" value="Unassembled WGS sequence"/>
</dbReference>
<name>A0A4Y2JMQ2_ARAVE</name>
<reference evidence="2 3" key="1">
    <citation type="journal article" date="2019" name="Sci. Rep.">
        <title>Orb-weaving spider Araneus ventricosus genome elucidates the spidroin gene catalogue.</title>
        <authorList>
            <person name="Kono N."/>
            <person name="Nakamura H."/>
            <person name="Ohtoshi R."/>
            <person name="Moran D.A.P."/>
            <person name="Shinohara A."/>
            <person name="Yoshida Y."/>
            <person name="Fujiwara M."/>
            <person name="Mori M."/>
            <person name="Tomita M."/>
            <person name="Arakawa K."/>
        </authorList>
    </citation>
    <scope>NUCLEOTIDE SEQUENCE [LARGE SCALE GENOMIC DNA]</scope>
</reference>
<dbReference type="EMBL" id="BGPR01003687">
    <property type="protein sequence ID" value="GBM91234.1"/>
    <property type="molecule type" value="Genomic_DNA"/>
</dbReference>
<feature type="domain" description="EB" evidence="1">
    <location>
        <begin position="146"/>
        <end position="194"/>
    </location>
</feature>
<evidence type="ECO:0000259" key="1">
    <source>
        <dbReference type="Pfam" id="PF01683"/>
    </source>
</evidence>
<dbReference type="OrthoDB" id="6429854at2759"/>
<sequence>MVCRAYTARLPSSIQLFLCVIFVLSSISFAANVALAFEEEYVASEDDSDAVQTSKISKAIFGAFSWKVGKNDSFMAPCTIEEDCDAGIRLICQGGRCTCKQGDLFIEWPKYGCFSKADMFGQCEVSAQCVAMNPNTYCNPDGRCTCSPNYFYNGRECIQRYASFMDPCTIEEDCDSGIRLICQGGRCVCKQGDIFIEWPKYGCFSKVAMFGHCEVSAQCVAMNPNTYCNPDNGRCTCSPNYFYNGRECILRSARTPV</sequence>
<gene>
    <name evidence="2" type="ORF">AVEN_258595_1</name>
</gene>
<dbReference type="InterPro" id="IPR006149">
    <property type="entry name" value="EB_dom"/>
</dbReference>
<comment type="caution">
    <text evidence="2">The sequence shown here is derived from an EMBL/GenBank/DDBJ whole genome shotgun (WGS) entry which is preliminary data.</text>
</comment>
<dbReference type="PANTHER" id="PTHR39069:SF8">
    <property type="entry name" value="FI17111P1"/>
    <property type="match status" value="1"/>
</dbReference>
<evidence type="ECO:0000313" key="3">
    <source>
        <dbReference type="Proteomes" id="UP000499080"/>
    </source>
</evidence>
<dbReference type="Pfam" id="PF01683">
    <property type="entry name" value="EB"/>
    <property type="match status" value="1"/>
</dbReference>
<proteinExistence type="predicted"/>
<accession>A0A4Y2JMQ2</accession>
<organism evidence="2 3">
    <name type="scientific">Araneus ventricosus</name>
    <name type="common">Orbweaver spider</name>
    <name type="synonym">Epeira ventricosa</name>
    <dbReference type="NCBI Taxonomy" id="182803"/>
    <lineage>
        <taxon>Eukaryota</taxon>
        <taxon>Metazoa</taxon>
        <taxon>Ecdysozoa</taxon>
        <taxon>Arthropoda</taxon>
        <taxon>Chelicerata</taxon>
        <taxon>Arachnida</taxon>
        <taxon>Araneae</taxon>
        <taxon>Araneomorphae</taxon>
        <taxon>Entelegynae</taxon>
        <taxon>Araneoidea</taxon>
        <taxon>Araneidae</taxon>
        <taxon>Araneus</taxon>
    </lineage>
</organism>
<dbReference type="PANTHER" id="PTHR39069">
    <property type="entry name" value="ECDYSONE-INDUCIBLE GENE E1, ISOFORM A"/>
    <property type="match status" value="1"/>
</dbReference>
<keyword evidence="3" id="KW-1185">Reference proteome</keyword>
<evidence type="ECO:0000313" key="2">
    <source>
        <dbReference type="EMBL" id="GBM91234.1"/>
    </source>
</evidence>
<dbReference type="AlphaFoldDB" id="A0A4Y2JMQ2"/>